<name>K1U238_9ZZZZ</name>
<feature type="non-terminal residue" evidence="5">
    <location>
        <position position="1"/>
    </location>
</feature>
<dbReference type="EMBL" id="AJWZ01001379">
    <property type="protein sequence ID" value="EKC73969.1"/>
    <property type="molecule type" value="Genomic_DNA"/>
</dbReference>
<dbReference type="AlphaFoldDB" id="K1U238"/>
<evidence type="ECO:0000259" key="3">
    <source>
        <dbReference type="Pfam" id="PF00465"/>
    </source>
</evidence>
<dbReference type="GO" id="GO:0046872">
    <property type="term" value="F:metal ion binding"/>
    <property type="evidence" value="ECO:0007669"/>
    <property type="project" value="InterPro"/>
</dbReference>
<dbReference type="Pfam" id="PF25137">
    <property type="entry name" value="ADH_Fe_C"/>
    <property type="match status" value="1"/>
</dbReference>
<dbReference type="SUPFAM" id="SSF56796">
    <property type="entry name" value="Dehydroquinate synthase-like"/>
    <property type="match status" value="1"/>
</dbReference>
<dbReference type="Pfam" id="PF00465">
    <property type="entry name" value="Fe-ADH"/>
    <property type="match status" value="1"/>
</dbReference>
<dbReference type="PANTHER" id="PTHR11496">
    <property type="entry name" value="ALCOHOL DEHYDROGENASE"/>
    <property type="match status" value="1"/>
</dbReference>
<comment type="caution">
    <text evidence="5">The sequence shown here is derived from an EMBL/GenBank/DDBJ whole genome shotgun (WGS) entry which is preliminary data.</text>
</comment>
<evidence type="ECO:0000259" key="4">
    <source>
        <dbReference type="Pfam" id="PF25137"/>
    </source>
</evidence>
<evidence type="ECO:0000256" key="2">
    <source>
        <dbReference type="ARBA" id="ARBA00023002"/>
    </source>
</evidence>
<gene>
    <name evidence="5" type="ORF">OBE_02119</name>
</gene>
<organism evidence="5">
    <name type="scientific">human gut metagenome</name>
    <dbReference type="NCBI Taxonomy" id="408170"/>
    <lineage>
        <taxon>unclassified sequences</taxon>
        <taxon>metagenomes</taxon>
        <taxon>organismal metagenomes</taxon>
    </lineage>
</organism>
<comment type="similarity">
    <text evidence="1">Belongs to the iron-containing alcohol dehydrogenase family.</text>
</comment>
<accession>K1U238</accession>
<dbReference type="InterPro" id="IPR056798">
    <property type="entry name" value="ADH_Fe_C"/>
</dbReference>
<feature type="domain" description="Alcohol dehydrogenase iron-type/glycerol dehydrogenase GldA" evidence="3">
    <location>
        <begin position="23"/>
        <end position="190"/>
    </location>
</feature>
<dbReference type="InterPro" id="IPR001670">
    <property type="entry name" value="ADH_Fe/GldA"/>
</dbReference>
<dbReference type="InterPro" id="IPR039697">
    <property type="entry name" value="Alcohol_dehydrogenase_Fe"/>
</dbReference>
<dbReference type="FunFam" id="3.40.50.1970:FF:000003">
    <property type="entry name" value="Alcohol dehydrogenase, iron-containing"/>
    <property type="match status" value="1"/>
</dbReference>
<dbReference type="Gene3D" id="3.40.50.1970">
    <property type="match status" value="1"/>
</dbReference>
<dbReference type="GO" id="GO:0004022">
    <property type="term" value="F:alcohol dehydrogenase (NAD+) activity"/>
    <property type="evidence" value="ECO:0007669"/>
    <property type="project" value="TreeGrafter"/>
</dbReference>
<reference evidence="5" key="1">
    <citation type="journal article" date="2013" name="Environ. Microbiol.">
        <title>Microbiota from the distal guts of lean and obese adolescents exhibit partial functional redundancy besides clear differences in community structure.</title>
        <authorList>
            <person name="Ferrer M."/>
            <person name="Ruiz A."/>
            <person name="Lanza F."/>
            <person name="Haange S.B."/>
            <person name="Oberbach A."/>
            <person name="Till H."/>
            <person name="Bargiela R."/>
            <person name="Campoy C."/>
            <person name="Segura M.T."/>
            <person name="Richter M."/>
            <person name="von Bergen M."/>
            <person name="Seifert J."/>
            <person name="Suarez A."/>
        </authorList>
    </citation>
    <scope>NUCLEOTIDE SEQUENCE</scope>
</reference>
<evidence type="ECO:0000256" key="1">
    <source>
        <dbReference type="ARBA" id="ARBA00007358"/>
    </source>
</evidence>
<protein>
    <submittedName>
        <fullName evidence="5">Iron-containing alcohol dehydrogenase</fullName>
    </submittedName>
</protein>
<dbReference type="Gene3D" id="1.20.1090.10">
    <property type="entry name" value="Dehydroquinate synthase-like - alpha domain"/>
    <property type="match status" value="1"/>
</dbReference>
<evidence type="ECO:0000313" key="5">
    <source>
        <dbReference type="EMBL" id="EKC73969.1"/>
    </source>
</evidence>
<sequence>AYYRAFQKVMKIFMMFLDWSEPQLLTGPGAIKKLPGVIKDKGINNVMIVTDKGLMSLHLLDGLFKQLEEDGISYTVYDGVQPNPSIENIEEARAQFVANGCQAMIAFGGGSPMDCAKAACARVVRPNKTIPQMRGQLKVMHKLPPFFAVPTTAGTGSETTLAAVVSNTKTHEKYAINDPCLRPKFAVLDPELTVGLPPHITSTTGMDALTHAVEAYIGKSNTKSTRDYAEKAVAIIFANLETDLQGR</sequence>
<proteinExistence type="inferred from homology"/>
<keyword evidence="2" id="KW-0560">Oxidoreductase</keyword>
<feature type="domain" description="Fe-containing alcohol dehydrogenase-like C-terminal" evidence="4">
    <location>
        <begin position="202"/>
        <end position="242"/>
    </location>
</feature>
<dbReference type="PANTHER" id="PTHR11496:SF102">
    <property type="entry name" value="ALCOHOL DEHYDROGENASE 4"/>
    <property type="match status" value="1"/>
</dbReference>